<evidence type="ECO:0000313" key="3">
    <source>
        <dbReference type="Proteomes" id="UP000593567"/>
    </source>
</evidence>
<name>A0A7J7JVM2_BUGNE</name>
<evidence type="ECO:0000313" key="2">
    <source>
        <dbReference type="EMBL" id="KAF6029905.1"/>
    </source>
</evidence>
<dbReference type="EMBL" id="VXIV02001779">
    <property type="protein sequence ID" value="KAF6029905.1"/>
    <property type="molecule type" value="Genomic_DNA"/>
</dbReference>
<sequence length="84" mass="9938">MANLDETTRQVYKENMSLAEQLSERIKEEELLKKLNHRLTSEHSLLSAEEENSKAVIKEKKSTAKRNHKNLKSSTITWIHWNQY</sequence>
<evidence type="ECO:0000256" key="1">
    <source>
        <dbReference type="SAM" id="Coils"/>
    </source>
</evidence>
<keyword evidence="1" id="KW-0175">Coiled coil</keyword>
<proteinExistence type="predicted"/>
<dbReference type="Proteomes" id="UP000593567">
    <property type="component" value="Unassembled WGS sequence"/>
</dbReference>
<gene>
    <name evidence="2" type="ORF">EB796_011786</name>
</gene>
<organism evidence="2 3">
    <name type="scientific">Bugula neritina</name>
    <name type="common">Brown bryozoan</name>
    <name type="synonym">Sertularia neritina</name>
    <dbReference type="NCBI Taxonomy" id="10212"/>
    <lineage>
        <taxon>Eukaryota</taxon>
        <taxon>Metazoa</taxon>
        <taxon>Spiralia</taxon>
        <taxon>Lophotrochozoa</taxon>
        <taxon>Bryozoa</taxon>
        <taxon>Gymnolaemata</taxon>
        <taxon>Cheilostomatida</taxon>
        <taxon>Flustrina</taxon>
        <taxon>Buguloidea</taxon>
        <taxon>Bugulidae</taxon>
        <taxon>Bugula</taxon>
    </lineage>
</organism>
<comment type="caution">
    <text evidence="2">The sequence shown here is derived from an EMBL/GenBank/DDBJ whole genome shotgun (WGS) entry which is preliminary data.</text>
</comment>
<keyword evidence="3" id="KW-1185">Reference proteome</keyword>
<reference evidence="2" key="1">
    <citation type="submission" date="2020-06" db="EMBL/GenBank/DDBJ databases">
        <title>Draft genome of Bugula neritina, a colonial animal packing powerful symbionts and potential medicines.</title>
        <authorList>
            <person name="Rayko M."/>
        </authorList>
    </citation>
    <scope>NUCLEOTIDE SEQUENCE [LARGE SCALE GENOMIC DNA]</scope>
    <source>
        <strain evidence="2">Kwan_BN1</strain>
    </source>
</reference>
<protein>
    <submittedName>
        <fullName evidence="2">Uncharacterized protein</fullName>
    </submittedName>
</protein>
<accession>A0A7J7JVM2</accession>
<dbReference type="AlphaFoldDB" id="A0A7J7JVM2"/>
<feature type="coiled-coil region" evidence="1">
    <location>
        <begin position="9"/>
        <end position="38"/>
    </location>
</feature>